<keyword evidence="1" id="KW-0472">Membrane</keyword>
<evidence type="ECO:0000313" key="3">
    <source>
        <dbReference type="EMBL" id="KIO02756.1"/>
    </source>
</evidence>
<accession>A0A0C3P5G3</accession>
<dbReference type="InterPro" id="IPR000073">
    <property type="entry name" value="AB_hydrolase_1"/>
</dbReference>
<keyword evidence="4" id="KW-1185">Reference proteome</keyword>
<dbReference type="OrthoDB" id="446723at2759"/>
<dbReference type="STRING" id="870435.A0A0C3P5G3"/>
<dbReference type="AlphaFoldDB" id="A0A0C3P5G3"/>
<protein>
    <recommendedName>
        <fullName evidence="2">AB hydrolase-1 domain-containing protein</fullName>
    </recommendedName>
</protein>
<proteinExistence type="predicted"/>
<name>A0A0C3P5G3_PISTI</name>
<dbReference type="Pfam" id="PF12697">
    <property type="entry name" value="Abhydrolase_6"/>
    <property type="match status" value="1"/>
</dbReference>
<feature type="domain" description="AB hydrolase-1" evidence="2">
    <location>
        <begin position="118"/>
        <end position="327"/>
    </location>
</feature>
<reference evidence="4" key="2">
    <citation type="submission" date="2015-01" db="EMBL/GenBank/DDBJ databases">
        <title>Evolutionary Origins and Diversification of the Mycorrhizal Mutualists.</title>
        <authorList>
            <consortium name="DOE Joint Genome Institute"/>
            <consortium name="Mycorrhizal Genomics Consortium"/>
            <person name="Kohler A."/>
            <person name="Kuo A."/>
            <person name="Nagy L.G."/>
            <person name="Floudas D."/>
            <person name="Copeland A."/>
            <person name="Barry K.W."/>
            <person name="Cichocki N."/>
            <person name="Veneault-Fourrey C."/>
            <person name="LaButti K."/>
            <person name="Lindquist E.A."/>
            <person name="Lipzen A."/>
            <person name="Lundell T."/>
            <person name="Morin E."/>
            <person name="Murat C."/>
            <person name="Riley R."/>
            <person name="Ohm R."/>
            <person name="Sun H."/>
            <person name="Tunlid A."/>
            <person name="Henrissat B."/>
            <person name="Grigoriev I.V."/>
            <person name="Hibbett D.S."/>
            <person name="Martin F."/>
        </authorList>
    </citation>
    <scope>NUCLEOTIDE SEQUENCE [LARGE SCALE GENOMIC DNA]</scope>
    <source>
        <strain evidence="4">Marx 270</strain>
    </source>
</reference>
<dbReference type="Gene3D" id="3.40.50.1820">
    <property type="entry name" value="alpha/beta hydrolase"/>
    <property type="match status" value="1"/>
</dbReference>
<dbReference type="PANTHER" id="PTHR12277">
    <property type="entry name" value="ALPHA/BETA HYDROLASE DOMAIN-CONTAINING PROTEIN"/>
    <property type="match status" value="1"/>
</dbReference>
<feature type="transmembrane region" description="Helical" evidence="1">
    <location>
        <begin position="16"/>
        <end position="37"/>
    </location>
</feature>
<keyword evidence="1" id="KW-1133">Transmembrane helix</keyword>
<gene>
    <name evidence="3" type="ORF">M404DRAFT_1001983</name>
</gene>
<dbReference type="HOGENOM" id="CLU_029375_3_2_1"/>
<evidence type="ECO:0000256" key="1">
    <source>
        <dbReference type="SAM" id="Phobius"/>
    </source>
</evidence>
<dbReference type="PANTHER" id="PTHR12277:SF81">
    <property type="entry name" value="PROTEIN ABHD13"/>
    <property type="match status" value="1"/>
</dbReference>
<dbReference type="SUPFAM" id="SSF53474">
    <property type="entry name" value="alpha/beta-Hydrolases"/>
    <property type="match status" value="1"/>
</dbReference>
<dbReference type="EMBL" id="KN831980">
    <property type="protein sequence ID" value="KIO02756.1"/>
    <property type="molecule type" value="Genomic_DNA"/>
</dbReference>
<dbReference type="Proteomes" id="UP000054217">
    <property type="component" value="Unassembled WGS sequence"/>
</dbReference>
<sequence>MSREVVKPTFRSRVRTYFTVIGGIYVALLLLLTIPWIQTHAVFMNVVKLPLFAQYDNPENYGMAPGKVANIKIVTPDNHTLGAWFILSDNIYQSMPFPPPPNAAENALHEALASQPTILFLHGNTATRAFYVRVRQYSGFSSRVRANVLAIDYRGFGDSEGTPSETGLMTDSRAAWDWLITNGANPKDIVIVGHSLGTAVASKLSVSLAEDGTQFRGLALLSPFSSLHAVVDTYCVFGFLPVMLPLTMVPGAAELFKSSLRHEFNTLSIISRVKVPLLILHSENDWDIPHWHSDALFDSLLEPYLTPLAALPHNVTLWSNEEWSEYEGQMTLRDRERESLVTRTHIHNFGVMHEFESSGKKIVLVKALTGWHEPGTIEGVQDTIRHVFSLA</sequence>
<reference evidence="3 4" key="1">
    <citation type="submission" date="2014-04" db="EMBL/GenBank/DDBJ databases">
        <authorList>
            <consortium name="DOE Joint Genome Institute"/>
            <person name="Kuo A."/>
            <person name="Kohler A."/>
            <person name="Costa M.D."/>
            <person name="Nagy L.G."/>
            <person name="Floudas D."/>
            <person name="Copeland A."/>
            <person name="Barry K.W."/>
            <person name="Cichocki N."/>
            <person name="Veneault-Fourrey C."/>
            <person name="LaButti K."/>
            <person name="Lindquist E.A."/>
            <person name="Lipzen A."/>
            <person name="Lundell T."/>
            <person name="Morin E."/>
            <person name="Murat C."/>
            <person name="Sun H."/>
            <person name="Tunlid A."/>
            <person name="Henrissat B."/>
            <person name="Grigoriev I.V."/>
            <person name="Hibbett D.S."/>
            <person name="Martin F."/>
            <person name="Nordberg H.P."/>
            <person name="Cantor M.N."/>
            <person name="Hua S.X."/>
        </authorList>
    </citation>
    <scope>NUCLEOTIDE SEQUENCE [LARGE SCALE GENOMIC DNA]</scope>
    <source>
        <strain evidence="3 4">Marx 270</strain>
    </source>
</reference>
<evidence type="ECO:0000259" key="2">
    <source>
        <dbReference type="Pfam" id="PF12697"/>
    </source>
</evidence>
<dbReference type="InterPro" id="IPR029058">
    <property type="entry name" value="AB_hydrolase_fold"/>
</dbReference>
<evidence type="ECO:0000313" key="4">
    <source>
        <dbReference type="Proteomes" id="UP000054217"/>
    </source>
</evidence>
<keyword evidence="1" id="KW-0812">Transmembrane</keyword>
<dbReference type="InParanoid" id="A0A0C3P5G3"/>
<organism evidence="3 4">
    <name type="scientific">Pisolithus tinctorius Marx 270</name>
    <dbReference type="NCBI Taxonomy" id="870435"/>
    <lineage>
        <taxon>Eukaryota</taxon>
        <taxon>Fungi</taxon>
        <taxon>Dikarya</taxon>
        <taxon>Basidiomycota</taxon>
        <taxon>Agaricomycotina</taxon>
        <taxon>Agaricomycetes</taxon>
        <taxon>Agaricomycetidae</taxon>
        <taxon>Boletales</taxon>
        <taxon>Sclerodermatineae</taxon>
        <taxon>Pisolithaceae</taxon>
        <taxon>Pisolithus</taxon>
    </lineage>
</organism>